<keyword evidence="3" id="KW-1185">Reference proteome</keyword>
<keyword evidence="1" id="KW-1133">Transmembrane helix</keyword>
<dbReference type="EMBL" id="JABBNB010000005">
    <property type="protein sequence ID" value="NMO00730.1"/>
    <property type="molecule type" value="Genomic_DNA"/>
</dbReference>
<feature type="transmembrane region" description="Helical" evidence="1">
    <location>
        <begin position="247"/>
        <end position="269"/>
    </location>
</feature>
<organism evidence="2 3">
    <name type="scientific">Gordonia asplenii</name>
    <dbReference type="NCBI Taxonomy" id="2725283"/>
    <lineage>
        <taxon>Bacteria</taxon>
        <taxon>Bacillati</taxon>
        <taxon>Actinomycetota</taxon>
        <taxon>Actinomycetes</taxon>
        <taxon>Mycobacteriales</taxon>
        <taxon>Gordoniaceae</taxon>
        <taxon>Gordonia</taxon>
    </lineage>
</organism>
<proteinExistence type="predicted"/>
<keyword evidence="1" id="KW-0472">Membrane</keyword>
<name>A0A848KQU2_9ACTN</name>
<feature type="transmembrane region" description="Helical" evidence="1">
    <location>
        <begin position="192"/>
        <end position="215"/>
    </location>
</feature>
<evidence type="ECO:0000256" key="1">
    <source>
        <dbReference type="SAM" id="Phobius"/>
    </source>
</evidence>
<dbReference type="RefSeq" id="WP_170193244.1">
    <property type="nucleotide sequence ID" value="NZ_JABBNB010000005.1"/>
</dbReference>
<sequence length="271" mass="28403">MRSFVSGLATLIAIVAIIVALPSLWVKERVIDPEGFATTASTMAENSKIQSYMADEIVNQVVTASNGLVPALIAKPIATRYTASAQFRSDFVDIASQEHAWLFNEATPEQRGKPMQLDLTNMVNRVIASTGLSVKVPGPITVDITRGAGDGLEAGRYHHVGSQLTLIAYVSLIVAVVAALLALAIGRRRGTVLAWLGVGAVASAAISWGLAILFAHRAKQEVSATDGGARQVAEVTIDGVVNDLTHVALIVGAVGLGVAVVGVVVRLAFRF</sequence>
<reference evidence="2 3" key="1">
    <citation type="submission" date="2020-04" db="EMBL/GenBank/DDBJ databases">
        <title>Gordonia sp. nov. TBRC 11910.</title>
        <authorList>
            <person name="Suriyachadkun C."/>
        </authorList>
    </citation>
    <scope>NUCLEOTIDE SEQUENCE [LARGE SCALE GENOMIC DNA]</scope>
    <source>
        <strain evidence="2 3">TBRC 11910</strain>
    </source>
</reference>
<dbReference type="Proteomes" id="UP000550729">
    <property type="component" value="Unassembled WGS sequence"/>
</dbReference>
<gene>
    <name evidence="2" type="ORF">HH308_05810</name>
</gene>
<evidence type="ECO:0000313" key="2">
    <source>
        <dbReference type="EMBL" id="NMO00730.1"/>
    </source>
</evidence>
<protein>
    <submittedName>
        <fullName evidence="2">Uncharacterized protein</fullName>
    </submittedName>
</protein>
<feature type="transmembrane region" description="Helical" evidence="1">
    <location>
        <begin position="166"/>
        <end position="185"/>
    </location>
</feature>
<keyword evidence="1" id="KW-0812">Transmembrane</keyword>
<evidence type="ECO:0000313" key="3">
    <source>
        <dbReference type="Proteomes" id="UP000550729"/>
    </source>
</evidence>
<accession>A0A848KQU2</accession>
<dbReference type="AlphaFoldDB" id="A0A848KQU2"/>
<comment type="caution">
    <text evidence="2">The sequence shown here is derived from an EMBL/GenBank/DDBJ whole genome shotgun (WGS) entry which is preliminary data.</text>
</comment>